<protein>
    <submittedName>
        <fullName evidence="3">Uncharacterized protein</fullName>
    </submittedName>
</protein>
<sequence>MKFDSGQITVVIAIAAIISPVVVAVVNDIFTYKLKKKEIESNNEKLQKEQEFQQHKLDIESQNKIRDLVSNFVASANHYYHAILTEDLGLQDKSQDEFASANAQLFVELPLQKQKLMLNWLNKSHSNNPNEWYELITEINSEAPKLLKSINHQRKNNRGKN</sequence>
<feature type="transmembrane region" description="Helical" evidence="2">
    <location>
        <begin position="6"/>
        <end position="30"/>
    </location>
</feature>
<name>A0A2M9WPJ0_9LACO</name>
<keyword evidence="2" id="KW-0812">Transmembrane</keyword>
<keyword evidence="1" id="KW-0175">Coiled coil</keyword>
<proteinExistence type="predicted"/>
<dbReference type="EMBL" id="MKXG01000023">
    <property type="protein sequence ID" value="PJZ17351.1"/>
    <property type="molecule type" value="Genomic_DNA"/>
</dbReference>
<dbReference type="RefSeq" id="WP_100732579.1">
    <property type="nucleotide sequence ID" value="NZ_MKXG01000023.1"/>
</dbReference>
<gene>
    <name evidence="3" type="ORF">BHU41_06465</name>
</gene>
<evidence type="ECO:0000256" key="2">
    <source>
        <dbReference type="SAM" id="Phobius"/>
    </source>
</evidence>
<evidence type="ECO:0000313" key="3">
    <source>
        <dbReference type="EMBL" id="PJZ17351.1"/>
    </source>
</evidence>
<organism evidence="3 4">
    <name type="scientific">Lactobacillus crispatus</name>
    <dbReference type="NCBI Taxonomy" id="47770"/>
    <lineage>
        <taxon>Bacteria</taxon>
        <taxon>Bacillati</taxon>
        <taxon>Bacillota</taxon>
        <taxon>Bacilli</taxon>
        <taxon>Lactobacillales</taxon>
        <taxon>Lactobacillaceae</taxon>
        <taxon>Lactobacillus</taxon>
    </lineage>
</organism>
<accession>A0A2M9WPJ0</accession>
<dbReference type="Proteomes" id="UP000231914">
    <property type="component" value="Unassembled WGS sequence"/>
</dbReference>
<comment type="caution">
    <text evidence="3">The sequence shown here is derived from an EMBL/GenBank/DDBJ whole genome shotgun (WGS) entry which is preliminary data.</text>
</comment>
<keyword evidence="2" id="KW-1133">Transmembrane helix</keyword>
<evidence type="ECO:0000256" key="1">
    <source>
        <dbReference type="SAM" id="Coils"/>
    </source>
</evidence>
<evidence type="ECO:0000313" key="4">
    <source>
        <dbReference type="Proteomes" id="UP000231914"/>
    </source>
</evidence>
<feature type="coiled-coil region" evidence="1">
    <location>
        <begin position="29"/>
        <end position="63"/>
    </location>
</feature>
<keyword evidence="2" id="KW-0472">Membrane</keyword>
<dbReference type="AlphaFoldDB" id="A0A2M9WPJ0"/>
<reference evidence="3 4" key="1">
    <citation type="submission" date="2016-10" db="EMBL/GenBank/DDBJ databases">
        <title>WGS of isloates from the oral cavity of healthy individuals.</title>
        <authorList>
            <person name="Sharma S."/>
            <person name="Pal V.K."/>
            <person name="Patil P.B."/>
            <person name="Korpole S."/>
            <person name="Grover V."/>
        </authorList>
    </citation>
    <scope>NUCLEOTIDE SEQUENCE [LARGE SCALE GENOMIC DNA]</scope>
    <source>
        <strain evidence="3 4">DISK12</strain>
    </source>
</reference>